<proteinExistence type="predicted"/>
<dbReference type="AlphaFoldDB" id="A0A2N1MUK4"/>
<dbReference type="VEuPathDB" id="FungiDB:FUN_012169"/>
<evidence type="ECO:0000256" key="1">
    <source>
        <dbReference type="SAM" id="Phobius"/>
    </source>
</evidence>
<gene>
    <name evidence="2" type="ORF">RhiirC2_853706</name>
</gene>
<reference evidence="2 3" key="1">
    <citation type="submission" date="2016-04" db="EMBL/GenBank/DDBJ databases">
        <title>Genome analyses suggest a sexual origin of heterokaryosis in a supposedly ancient asexual fungus.</title>
        <authorList>
            <person name="Ropars J."/>
            <person name="Sedzielewska K."/>
            <person name="Noel J."/>
            <person name="Charron P."/>
            <person name="Farinelli L."/>
            <person name="Marton T."/>
            <person name="Kruger M."/>
            <person name="Pelin A."/>
            <person name="Brachmann A."/>
            <person name="Corradi N."/>
        </authorList>
    </citation>
    <scope>NUCLEOTIDE SEQUENCE [LARGE SCALE GENOMIC DNA]</scope>
    <source>
        <strain evidence="2 3">C2</strain>
    </source>
</reference>
<keyword evidence="1" id="KW-1133">Transmembrane helix</keyword>
<feature type="transmembrane region" description="Helical" evidence="1">
    <location>
        <begin position="6"/>
        <end position="27"/>
    </location>
</feature>
<evidence type="ECO:0000313" key="3">
    <source>
        <dbReference type="Proteomes" id="UP000233469"/>
    </source>
</evidence>
<keyword evidence="1" id="KW-0472">Membrane</keyword>
<sequence>SSVIRLSVIITLLLIAKFIVICYNIFINNNCVIYIFKQNFIKKFQDSLENVQELYILQLIA</sequence>
<reference evidence="2 3" key="2">
    <citation type="submission" date="2017-10" db="EMBL/GenBank/DDBJ databases">
        <title>Extensive intraspecific genome diversity in a model arbuscular mycorrhizal fungus.</title>
        <authorList>
            <person name="Chen E.C.H."/>
            <person name="Morin E."/>
            <person name="Baudet D."/>
            <person name="Noel J."/>
            <person name="Ndikumana S."/>
            <person name="Charron P."/>
            <person name="St-Onge C."/>
            <person name="Giorgi J."/>
            <person name="Grigoriev I.V."/>
            <person name="Roux C."/>
            <person name="Martin F.M."/>
            <person name="Corradi N."/>
        </authorList>
    </citation>
    <scope>NUCLEOTIDE SEQUENCE [LARGE SCALE GENOMIC DNA]</scope>
    <source>
        <strain evidence="2 3">C2</strain>
    </source>
</reference>
<feature type="non-terminal residue" evidence="2">
    <location>
        <position position="1"/>
    </location>
</feature>
<feature type="non-terminal residue" evidence="2">
    <location>
        <position position="61"/>
    </location>
</feature>
<dbReference type="EMBL" id="LLXL01001288">
    <property type="protein sequence ID" value="PKK65313.1"/>
    <property type="molecule type" value="Genomic_DNA"/>
</dbReference>
<comment type="caution">
    <text evidence="2">The sequence shown here is derived from an EMBL/GenBank/DDBJ whole genome shotgun (WGS) entry which is preliminary data.</text>
</comment>
<evidence type="ECO:0000313" key="2">
    <source>
        <dbReference type="EMBL" id="PKK65313.1"/>
    </source>
</evidence>
<dbReference type="Proteomes" id="UP000233469">
    <property type="component" value="Unassembled WGS sequence"/>
</dbReference>
<accession>A0A2N1MUK4</accession>
<protein>
    <submittedName>
        <fullName evidence="2">Uncharacterized protein</fullName>
    </submittedName>
</protein>
<name>A0A2N1MUK4_9GLOM</name>
<organism evidence="2 3">
    <name type="scientific">Rhizophagus irregularis</name>
    <dbReference type="NCBI Taxonomy" id="588596"/>
    <lineage>
        <taxon>Eukaryota</taxon>
        <taxon>Fungi</taxon>
        <taxon>Fungi incertae sedis</taxon>
        <taxon>Mucoromycota</taxon>
        <taxon>Glomeromycotina</taxon>
        <taxon>Glomeromycetes</taxon>
        <taxon>Glomerales</taxon>
        <taxon>Glomeraceae</taxon>
        <taxon>Rhizophagus</taxon>
    </lineage>
</organism>
<keyword evidence="1" id="KW-0812">Transmembrane</keyword>